<sequence>MMKLLDMKIPNAQNEEEITMDSTIKNSSI</sequence>
<evidence type="ECO:0000313" key="1">
    <source>
        <dbReference type="EMBL" id="EAA19771.1"/>
    </source>
</evidence>
<organism evidence="1 2">
    <name type="scientific">Plasmodium yoelii yoelii</name>
    <dbReference type="NCBI Taxonomy" id="73239"/>
    <lineage>
        <taxon>Eukaryota</taxon>
        <taxon>Sar</taxon>
        <taxon>Alveolata</taxon>
        <taxon>Apicomplexa</taxon>
        <taxon>Aconoidasida</taxon>
        <taxon>Haemosporida</taxon>
        <taxon>Plasmodiidae</taxon>
        <taxon>Plasmodium</taxon>
        <taxon>Plasmodium (Vinckeia)</taxon>
    </lineage>
</organism>
<comment type="caution">
    <text evidence="1">The sequence shown here is derived from an EMBL/GenBank/DDBJ whole genome shotgun (WGS) entry which is preliminary data.</text>
</comment>
<gene>
    <name evidence="1" type="ORF">PY00991</name>
</gene>
<accession>Q7RQU9</accession>
<proteinExistence type="predicted"/>
<keyword evidence="2" id="KW-1185">Reference proteome</keyword>
<dbReference type="AlphaFoldDB" id="Q7RQU9"/>
<dbReference type="PaxDb" id="73239-Q7RQU9"/>
<dbReference type="InParanoid" id="Q7RQU9"/>
<dbReference type="Proteomes" id="UP000008553">
    <property type="component" value="Unassembled WGS sequence"/>
</dbReference>
<name>Q7RQU9_PLAYO</name>
<protein>
    <submittedName>
        <fullName evidence="1">Uncharacterized protein</fullName>
    </submittedName>
</protein>
<dbReference type="EMBL" id="AABL01000268">
    <property type="protein sequence ID" value="EAA19771.1"/>
    <property type="molecule type" value="Genomic_DNA"/>
</dbReference>
<evidence type="ECO:0000313" key="2">
    <source>
        <dbReference type="Proteomes" id="UP000008553"/>
    </source>
</evidence>
<reference evidence="1 2" key="1">
    <citation type="journal article" date="2002" name="Nature">
        <title>Genome sequence and comparative analysis of the model rodent malaria parasite Plasmodium yoelii yoelii.</title>
        <authorList>
            <person name="Carlton J.M."/>
            <person name="Angiuoli S.V."/>
            <person name="Suh B.B."/>
            <person name="Kooij T.W."/>
            <person name="Pertea M."/>
            <person name="Silva J.C."/>
            <person name="Ermolaeva M.D."/>
            <person name="Allen J.E."/>
            <person name="Selengut J.D."/>
            <person name="Koo H.L."/>
            <person name="Peterson J.D."/>
            <person name="Pop M."/>
            <person name="Kosack D.S."/>
            <person name="Shumway M.F."/>
            <person name="Bidwell S.L."/>
            <person name="Shallom S.J."/>
            <person name="van Aken S.E."/>
            <person name="Riedmuller S.B."/>
            <person name="Feldblyum T.V."/>
            <person name="Cho J.K."/>
            <person name="Quackenbush J."/>
            <person name="Sedegah M."/>
            <person name="Shoaibi A."/>
            <person name="Cummings L.M."/>
            <person name="Florens L."/>
            <person name="Yates J.R."/>
            <person name="Raine J.D."/>
            <person name="Sinden R.E."/>
            <person name="Harris M.A."/>
            <person name="Cunningham D.A."/>
            <person name="Preiser P.R."/>
            <person name="Bergman L.W."/>
            <person name="Vaidya A.B."/>
            <person name="van Lin L.H."/>
            <person name="Janse C.J."/>
            <person name="Waters A.P."/>
            <person name="Smith H.O."/>
            <person name="White O.R."/>
            <person name="Salzberg S.L."/>
            <person name="Venter J.C."/>
            <person name="Fraser C.M."/>
            <person name="Hoffman S.L."/>
            <person name="Gardner M.J."/>
            <person name="Carucci D.J."/>
        </authorList>
    </citation>
    <scope>NUCLEOTIDE SEQUENCE [LARGE SCALE GENOMIC DNA]</scope>
    <source>
        <strain evidence="1 2">17XNL</strain>
    </source>
</reference>